<dbReference type="HOGENOM" id="CLU_041102_1_0_0"/>
<dbReference type="eggNOG" id="COG3550">
    <property type="taxonomic scope" value="Bacteria"/>
</dbReference>
<evidence type="ECO:0000256" key="3">
    <source>
        <dbReference type="ARBA" id="ARBA00022777"/>
    </source>
</evidence>
<dbReference type="AlphaFoldDB" id="I0INZ2"/>
<reference evidence="7" key="2">
    <citation type="submission" date="2012-03" db="EMBL/GenBank/DDBJ databases">
        <title>The complete genome sequence of the pioneer microbe on fresh volcanic deposit, Leptospirillum ferrooxidans strain C2-3.</title>
        <authorList>
            <person name="Fujimura R."/>
            <person name="Sato Y."/>
            <person name="Nishizawa T."/>
            <person name="Nanba K."/>
            <person name="Oshima K."/>
            <person name="Hattori M."/>
            <person name="Kamijo T."/>
            <person name="Ohta H."/>
        </authorList>
    </citation>
    <scope>NUCLEOTIDE SEQUENCE [LARGE SCALE GENOMIC DNA]</scope>
    <source>
        <strain evidence="7">C2-3</strain>
    </source>
</reference>
<dbReference type="Pfam" id="PF13657">
    <property type="entry name" value="Couple_hipA"/>
    <property type="match status" value="1"/>
</dbReference>
<evidence type="ECO:0000259" key="4">
    <source>
        <dbReference type="Pfam" id="PF07804"/>
    </source>
</evidence>
<protein>
    <recommendedName>
        <fullName evidence="8">HipA domain protein</fullName>
    </recommendedName>
</protein>
<dbReference type="InterPro" id="IPR017508">
    <property type="entry name" value="HipA_N1"/>
</dbReference>
<feature type="domain" description="HipA N-terminal subdomain 1" evidence="5">
    <location>
        <begin position="22"/>
        <end position="122"/>
    </location>
</feature>
<dbReference type="InterPro" id="IPR012893">
    <property type="entry name" value="HipA-like_C"/>
</dbReference>
<dbReference type="PANTHER" id="PTHR37419">
    <property type="entry name" value="SERINE/THREONINE-PROTEIN KINASE TOXIN HIPA"/>
    <property type="match status" value="1"/>
</dbReference>
<comment type="similarity">
    <text evidence="1">Belongs to the HipA Ser/Thr kinase family.</text>
</comment>
<feature type="domain" description="HipA-like C-terminal" evidence="4">
    <location>
        <begin position="166"/>
        <end position="399"/>
    </location>
</feature>
<organism evidence="6 7">
    <name type="scientific">Leptospirillum ferrooxidans (strain C2-3)</name>
    <dbReference type="NCBI Taxonomy" id="1162668"/>
    <lineage>
        <taxon>Bacteria</taxon>
        <taxon>Pseudomonadati</taxon>
        <taxon>Nitrospirota</taxon>
        <taxon>Nitrospiria</taxon>
        <taxon>Nitrospirales</taxon>
        <taxon>Nitrospiraceae</taxon>
        <taxon>Leptospirillum</taxon>
    </lineage>
</organism>
<keyword evidence="2" id="KW-0808">Transferase</keyword>
<accession>I0INZ2</accession>
<reference evidence="6 7" key="1">
    <citation type="journal article" date="2012" name="J. Bacteriol.">
        <title>Complete Genome Sequence of Leptospirillum ferrooxidans Strain C2-3, Isolated from a Fresh Volcanic Ash Deposit on the Island of Miyake, Japan.</title>
        <authorList>
            <person name="Fujimura R."/>
            <person name="Sato Y."/>
            <person name="Nishizawa T."/>
            <person name="Oshima K."/>
            <person name="Kim S.-W."/>
            <person name="Hattori M."/>
            <person name="Kamijo T."/>
            <person name="Ohta H."/>
        </authorList>
    </citation>
    <scope>NUCLEOTIDE SEQUENCE [LARGE SCALE GENOMIC DNA]</scope>
    <source>
        <strain evidence="6 7">C2-3</strain>
    </source>
</reference>
<dbReference type="STRING" id="1162668.LFE_1308"/>
<dbReference type="GO" id="GO:0004674">
    <property type="term" value="F:protein serine/threonine kinase activity"/>
    <property type="evidence" value="ECO:0007669"/>
    <property type="project" value="TreeGrafter"/>
</dbReference>
<evidence type="ECO:0000313" key="7">
    <source>
        <dbReference type="Proteomes" id="UP000007382"/>
    </source>
</evidence>
<evidence type="ECO:0000256" key="1">
    <source>
        <dbReference type="ARBA" id="ARBA00010164"/>
    </source>
</evidence>
<dbReference type="EMBL" id="AP012342">
    <property type="protein sequence ID" value="BAM06991.1"/>
    <property type="molecule type" value="Genomic_DNA"/>
</dbReference>
<name>I0INZ2_LEPFC</name>
<keyword evidence="3" id="KW-0418">Kinase</keyword>
<evidence type="ECO:0000256" key="2">
    <source>
        <dbReference type="ARBA" id="ARBA00022679"/>
    </source>
</evidence>
<sequence>MPSFKKLQKVSVSLRFSPGCDMAVGLLAMLNGRVAFQFSKDFVKSGLQISPLTLPLMEQPTFAPIGRYSQGLPFVLAESLSDGWGRLVVDRFLGERGISPSEVGPLDRLALIGSRGMGALVYSPDLTETDRDTDTLDLGSLLAGVEQINEGKAVEVLPKLAKLGGSPGGARPKILAGIDENDRVISGTEDMPAGYVPCILKFPVKSEILGRYECETEYAYSCMARLARITIPETRLLQVGKQKAFCIQRFDRVQGVSSDRKTFGDRLHQHTLGGLLGMEPGHSVCDYKHLLSVALRLTGDKRNILSLFRQMVFNIATHNRDDHARNFSFMMDIHGTWHVSPAYDLLYSAGPAGEHSTSVMGECKKPEWQNIVSLGEEFGLSMSEMTNVIQEVGSAVQQWGELAKLSGIPKALSETISKDFQDIHSPKKRAKNTNTGHYEY</sequence>
<dbReference type="GO" id="GO:0005829">
    <property type="term" value="C:cytosol"/>
    <property type="evidence" value="ECO:0007669"/>
    <property type="project" value="TreeGrafter"/>
</dbReference>
<dbReference type="Pfam" id="PF07804">
    <property type="entry name" value="HipA_C"/>
    <property type="match status" value="1"/>
</dbReference>
<proteinExistence type="inferred from homology"/>
<evidence type="ECO:0000259" key="5">
    <source>
        <dbReference type="Pfam" id="PF13657"/>
    </source>
</evidence>
<dbReference type="KEGG" id="lfc:LFE_1308"/>
<keyword evidence="7" id="KW-1185">Reference proteome</keyword>
<evidence type="ECO:0000313" key="6">
    <source>
        <dbReference type="EMBL" id="BAM06991.1"/>
    </source>
</evidence>
<gene>
    <name evidence="6" type="ordered locus">LFE_1308</name>
</gene>
<dbReference type="PATRIC" id="fig|1162668.3.peg.1527"/>
<dbReference type="Proteomes" id="UP000007382">
    <property type="component" value="Chromosome"/>
</dbReference>
<dbReference type="InterPro" id="IPR052028">
    <property type="entry name" value="HipA_Ser/Thr_kinase"/>
</dbReference>
<evidence type="ECO:0008006" key="8">
    <source>
        <dbReference type="Google" id="ProtNLM"/>
    </source>
</evidence>
<dbReference type="PANTHER" id="PTHR37419:SF8">
    <property type="entry name" value="TOXIN YJJJ"/>
    <property type="match status" value="1"/>
</dbReference>